<dbReference type="UniPathway" id="UPA00253">
    <property type="reaction ID" value="UER00600"/>
</dbReference>
<keyword evidence="4" id="KW-0067">ATP-binding</keyword>
<dbReference type="Gene3D" id="3.40.50.620">
    <property type="entry name" value="HUPs"/>
    <property type="match status" value="1"/>
</dbReference>
<dbReference type="NCBIfam" id="TIGR00125">
    <property type="entry name" value="cyt_tran_rel"/>
    <property type="match status" value="1"/>
</dbReference>
<name>A0A2M7V8I2_9BACT</name>
<reference evidence="7" key="1">
    <citation type="submission" date="2017-09" db="EMBL/GenBank/DDBJ databases">
        <title>Depth-based differentiation of microbial function through sediment-hosted aquifers and enrichment of novel symbionts in the deep terrestrial subsurface.</title>
        <authorList>
            <person name="Probst A.J."/>
            <person name="Ladd B."/>
            <person name="Jarett J.K."/>
            <person name="Geller-Mcgrath D.E."/>
            <person name="Sieber C.M.K."/>
            <person name="Emerson J.B."/>
            <person name="Anantharaman K."/>
            <person name="Thomas B.C."/>
            <person name="Malmstrom R."/>
            <person name="Stieglmeier M."/>
            <person name="Klingl A."/>
            <person name="Woyke T."/>
            <person name="Ryan C.M."/>
            <person name="Banfield J.F."/>
        </authorList>
    </citation>
    <scope>NUCLEOTIDE SEQUENCE [LARGE SCALE GENOMIC DNA]</scope>
</reference>
<protein>
    <recommendedName>
        <fullName evidence="4">Nicotinamide-nucleotide adenylyltransferase</fullName>
        <ecNumber evidence="4">2.7.7.1</ecNumber>
    </recommendedName>
    <alternativeName>
        <fullName evidence="4">NAD(+) diphosphorylase</fullName>
    </alternativeName>
    <alternativeName>
        <fullName evidence="4">NAD(+) pyrophosphorylase</fullName>
    </alternativeName>
    <alternativeName>
        <fullName evidence="4">NMN adenylyltransferase</fullName>
    </alternativeName>
</protein>
<dbReference type="GO" id="GO:0000309">
    <property type="term" value="F:nicotinamide-nucleotide adenylyltransferase activity"/>
    <property type="evidence" value="ECO:0007669"/>
    <property type="project" value="UniProtKB-UniRule"/>
</dbReference>
<dbReference type="PANTHER" id="PTHR21342">
    <property type="entry name" value="PHOSPHOPANTETHEINE ADENYLYLTRANSFERASE"/>
    <property type="match status" value="1"/>
</dbReference>
<keyword evidence="3 4" id="KW-0548">Nucleotidyltransferase</keyword>
<dbReference type="EMBL" id="PFPK01000020">
    <property type="protein sequence ID" value="PIZ95106.1"/>
    <property type="molecule type" value="Genomic_DNA"/>
</dbReference>
<evidence type="ECO:0000259" key="5">
    <source>
        <dbReference type="Pfam" id="PF01467"/>
    </source>
</evidence>
<keyword evidence="4" id="KW-0662">Pyridine nucleotide biosynthesis</keyword>
<evidence type="ECO:0000313" key="7">
    <source>
        <dbReference type="Proteomes" id="UP000228568"/>
    </source>
</evidence>
<evidence type="ECO:0000313" key="6">
    <source>
        <dbReference type="EMBL" id="PIZ95106.1"/>
    </source>
</evidence>
<dbReference type="EC" id="2.7.7.1" evidence="4"/>
<dbReference type="Pfam" id="PF01467">
    <property type="entry name" value="CTP_transf_like"/>
    <property type="match status" value="1"/>
</dbReference>
<dbReference type="GO" id="GO:0005524">
    <property type="term" value="F:ATP binding"/>
    <property type="evidence" value="ECO:0007669"/>
    <property type="project" value="UniProtKB-KW"/>
</dbReference>
<dbReference type="SUPFAM" id="SSF52374">
    <property type="entry name" value="Nucleotidylyl transferase"/>
    <property type="match status" value="1"/>
</dbReference>
<comment type="caution">
    <text evidence="6">The sequence shown here is derived from an EMBL/GenBank/DDBJ whole genome shotgun (WGS) entry which is preliminary data.</text>
</comment>
<evidence type="ECO:0000256" key="1">
    <source>
        <dbReference type="ARBA" id="ARBA00010124"/>
    </source>
</evidence>
<comment type="pathway">
    <text evidence="4">Cofactor biosynthesis; NAD(+) biosynthesis; NAD(+) from nicotinamide D-ribonucleotide: step 1/1.</text>
</comment>
<keyword evidence="4" id="KW-0547">Nucleotide-binding</keyword>
<evidence type="ECO:0000256" key="3">
    <source>
        <dbReference type="ARBA" id="ARBA00022695"/>
    </source>
</evidence>
<accession>A0A2M7V8I2</accession>
<dbReference type="HAMAP" id="MF_00243">
    <property type="entry name" value="NMN_adenylyltr"/>
    <property type="match status" value="1"/>
</dbReference>
<dbReference type="GO" id="GO:0005737">
    <property type="term" value="C:cytoplasm"/>
    <property type="evidence" value="ECO:0007669"/>
    <property type="project" value="UniProtKB-SubCell"/>
</dbReference>
<dbReference type="Proteomes" id="UP000228568">
    <property type="component" value="Unassembled WGS sequence"/>
</dbReference>
<sequence>MKKALFIGRFQPFHLGHLDAIKQISENEIIIGMGSSQYSGTDENPWSFEERKKMIEESLTACGQPIPPSGTSPYKGDDLINLSNKNIKIIAIPDIHDEDNWVTHVEKIVGDFDTVYTGNPHIKKLFEEKGYKVKNIEIKINISGTELRQMIKENNKNYQKYIPKKICSIS</sequence>
<dbReference type="GO" id="GO:0009435">
    <property type="term" value="P:NAD+ biosynthetic process"/>
    <property type="evidence" value="ECO:0007669"/>
    <property type="project" value="UniProtKB-UniRule"/>
</dbReference>
<keyword evidence="2 4" id="KW-0808">Transferase</keyword>
<organism evidence="6 7">
    <name type="scientific">Candidatus Magasanikbacteria bacterium CG_4_10_14_0_2_um_filter_37_12</name>
    <dbReference type="NCBI Taxonomy" id="1974637"/>
    <lineage>
        <taxon>Bacteria</taxon>
        <taxon>Candidatus Magasanikiibacteriota</taxon>
    </lineage>
</organism>
<comment type="subcellular location">
    <subcellularLocation>
        <location evidence="4">Cytoplasm</location>
    </subcellularLocation>
</comment>
<dbReference type="InterPro" id="IPR014729">
    <property type="entry name" value="Rossmann-like_a/b/a_fold"/>
</dbReference>
<dbReference type="AlphaFoldDB" id="A0A2M7V8I2"/>
<comment type="similarity">
    <text evidence="1 4">Belongs to the archaeal NMN adenylyltransferase family.</text>
</comment>
<gene>
    <name evidence="6" type="ORF">COX81_01810</name>
</gene>
<keyword evidence="4" id="KW-0520">NAD</keyword>
<feature type="domain" description="Cytidyltransferase-like" evidence="5">
    <location>
        <begin position="5"/>
        <end position="149"/>
    </location>
</feature>
<evidence type="ECO:0000256" key="2">
    <source>
        <dbReference type="ARBA" id="ARBA00022679"/>
    </source>
</evidence>
<comment type="catalytic activity">
    <reaction evidence="4">
        <text>beta-nicotinamide D-ribonucleotide + ATP + H(+) = diphosphate + NAD(+)</text>
        <dbReference type="Rhea" id="RHEA:21360"/>
        <dbReference type="ChEBI" id="CHEBI:14649"/>
        <dbReference type="ChEBI" id="CHEBI:15378"/>
        <dbReference type="ChEBI" id="CHEBI:30616"/>
        <dbReference type="ChEBI" id="CHEBI:33019"/>
        <dbReference type="ChEBI" id="CHEBI:57540"/>
        <dbReference type="EC" id="2.7.7.1"/>
    </reaction>
</comment>
<dbReference type="InterPro" id="IPR006418">
    <property type="entry name" value="NMN_Atrans_arc"/>
</dbReference>
<dbReference type="InterPro" id="IPR004821">
    <property type="entry name" value="Cyt_trans-like"/>
</dbReference>
<evidence type="ECO:0000256" key="4">
    <source>
        <dbReference type="HAMAP-Rule" id="MF_00243"/>
    </source>
</evidence>
<keyword evidence="4" id="KW-0963">Cytoplasm</keyword>
<dbReference type="PANTHER" id="PTHR21342:SF0">
    <property type="entry name" value="BIFUNCTIONAL NMN ADENYLYLTRANSFERASE_NUDIX HYDROLASE"/>
    <property type="match status" value="1"/>
</dbReference>
<proteinExistence type="inferred from homology"/>